<organism evidence="11">
    <name type="scientific">Medioppia subpectinata</name>
    <dbReference type="NCBI Taxonomy" id="1979941"/>
    <lineage>
        <taxon>Eukaryota</taxon>
        <taxon>Metazoa</taxon>
        <taxon>Ecdysozoa</taxon>
        <taxon>Arthropoda</taxon>
        <taxon>Chelicerata</taxon>
        <taxon>Arachnida</taxon>
        <taxon>Acari</taxon>
        <taxon>Acariformes</taxon>
        <taxon>Sarcoptiformes</taxon>
        <taxon>Oribatida</taxon>
        <taxon>Brachypylina</taxon>
        <taxon>Oppioidea</taxon>
        <taxon>Oppiidae</taxon>
        <taxon>Medioppia</taxon>
    </lineage>
</organism>
<evidence type="ECO:0000256" key="7">
    <source>
        <dbReference type="ARBA" id="ARBA00023242"/>
    </source>
</evidence>
<evidence type="ECO:0000259" key="10">
    <source>
        <dbReference type="PROSITE" id="PS51281"/>
    </source>
</evidence>
<dbReference type="Gene3D" id="3.30.70.330">
    <property type="match status" value="1"/>
</dbReference>
<dbReference type="PROSITE" id="PS51281">
    <property type="entry name" value="TAP_C"/>
    <property type="match status" value="1"/>
</dbReference>
<dbReference type="PANTHER" id="PTHR10662">
    <property type="entry name" value="NUCLEAR RNA EXPORT FACTOR"/>
    <property type="match status" value="1"/>
</dbReference>
<dbReference type="FunFam" id="3.80.10.10:FF:000384">
    <property type="entry name" value="Nuclear RNA export factor 1"/>
    <property type="match status" value="1"/>
</dbReference>
<dbReference type="Gene3D" id="3.80.10.10">
    <property type="entry name" value="Ribonuclease Inhibitor"/>
    <property type="match status" value="1"/>
</dbReference>
<evidence type="ECO:0000256" key="1">
    <source>
        <dbReference type="ARBA" id="ARBA00004642"/>
    </source>
</evidence>
<feature type="compositionally biased region" description="Low complexity" evidence="8">
    <location>
        <begin position="124"/>
        <end position="133"/>
    </location>
</feature>
<dbReference type="GO" id="GO:0003723">
    <property type="term" value="F:RNA binding"/>
    <property type="evidence" value="ECO:0007669"/>
    <property type="project" value="InterPro"/>
</dbReference>
<evidence type="ECO:0000256" key="8">
    <source>
        <dbReference type="SAM" id="MobiDB-lite"/>
    </source>
</evidence>
<dbReference type="InterPro" id="IPR018222">
    <property type="entry name" value="Nuclear_transport_factor_2_euk"/>
</dbReference>
<evidence type="ECO:0000256" key="4">
    <source>
        <dbReference type="ARBA" id="ARBA00022614"/>
    </source>
</evidence>
<gene>
    <name evidence="11" type="ORF">OSB1V03_LOCUS2320</name>
</gene>
<sequence length="678" mass="76322">MNQRGYSRDYNDNNNNNSNSHYNSRQNMGRRYRGKYGPKQQTKWSSADRNASSADDLNINITNRDDGSGRQIRFNSGNRDHPNQSGAGGSRFGFSNSAAYPRRVDPGERNDRSFANWANKSRGRNAAPAGRNARGFRRNQQSYNQQSGRERDDIDSQWFKITIPYGSKMDKTTLLTLIHDTMQLVFTPYNYHNEGQAIVFFVLGLETADALKGISRKIAAPSGHKLIVIVNRSAIPPMPIDQELTDTIKLVMSQRYDPNNKVMDLSKLREDNNLQQLGLYVSLSRPNMLNTVITIIMDNTPDIVGLNLRDNKLNTLEPLVKLAAVCESLKAIDLSSNQIRNTSELDFIKGLELIELALDGNPICETFEDQAVYISYIRSRFAKLVKLDNEDLPAAIGFDVQETSNLPQSLDSFLPDDVKTFIHGFFEAYYNIYDSEDRQGLIQAYHDQALFSLSVSRHDQSYRFAERLILESRNLLRVKDITLRNKLIKSGKVQIVSALCELPMTRHEPQSFKIDIPLQTNSFILVVVNGVYRELIKKQQPLRAFCRTFYIVPQGQGFVIVNDLLVLTTATVAQVTKYGKQTVATAAHVDRVMSEPFESSGKWKGGQGGGGGGVGGGHSSSALSPNEDIIQKFMAFTKMNRSFAVQCLEENAYNMETAFTVFEKLKTENMIPAEAFHH</sequence>
<protein>
    <recommendedName>
        <fullName evidence="13">Nuclear RNA export factor 1</fullName>
    </recommendedName>
</protein>
<dbReference type="CDD" id="cd14342">
    <property type="entry name" value="UBA_TAP-C"/>
    <property type="match status" value="1"/>
</dbReference>
<dbReference type="GO" id="GO:0005737">
    <property type="term" value="C:cytoplasm"/>
    <property type="evidence" value="ECO:0007669"/>
    <property type="project" value="InterPro"/>
</dbReference>
<evidence type="ECO:0000256" key="2">
    <source>
        <dbReference type="ARBA" id="ARBA00009285"/>
    </source>
</evidence>
<keyword evidence="6" id="KW-0509">mRNA transport</keyword>
<dbReference type="InterPro" id="IPR015245">
    <property type="entry name" value="Tap_RNA-bd"/>
</dbReference>
<dbReference type="InterPro" id="IPR005637">
    <property type="entry name" value="TAP_C_dom"/>
</dbReference>
<dbReference type="Proteomes" id="UP000759131">
    <property type="component" value="Unassembled WGS sequence"/>
</dbReference>
<dbReference type="OrthoDB" id="25872at2759"/>
<evidence type="ECO:0000313" key="11">
    <source>
        <dbReference type="EMBL" id="CAD7621850.1"/>
    </source>
</evidence>
<dbReference type="EMBL" id="OC855360">
    <property type="protein sequence ID" value="CAD7621850.1"/>
    <property type="molecule type" value="Genomic_DNA"/>
</dbReference>
<evidence type="ECO:0000313" key="12">
    <source>
        <dbReference type="Proteomes" id="UP000759131"/>
    </source>
</evidence>
<evidence type="ECO:0000256" key="6">
    <source>
        <dbReference type="ARBA" id="ARBA00022816"/>
    </source>
</evidence>
<comment type="subcellular location">
    <subcellularLocation>
        <location evidence="1">Nucleus</location>
        <location evidence="1">Nucleoplasm</location>
    </subcellularLocation>
</comment>
<dbReference type="Pfam" id="PF24048">
    <property type="entry name" value="LRR_NXF1-5"/>
    <property type="match status" value="1"/>
</dbReference>
<feature type="compositionally biased region" description="Low complexity" evidence="8">
    <location>
        <begin position="12"/>
        <end position="27"/>
    </location>
</feature>
<dbReference type="AlphaFoldDB" id="A0A7R9PVX7"/>
<dbReference type="SMART" id="SM00804">
    <property type="entry name" value="TAP_C"/>
    <property type="match status" value="1"/>
</dbReference>
<proteinExistence type="inferred from homology"/>
<dbReference type="InterPro" id="IPR001611">
    <property type="entry name" value="Leu-rich_rpt"/>
</dbReference>
<dbReference type="InterPro" id="IPR002075">
    <property type="entry name" value="NTF2_dom"/>
</dbReference>
<reference evidence="11" key="1">
    <citation type="submission" date="2020-11" db="EMBL/GenBank/DDBJ databases">
        <authorList>
            <person name="Tran Van P."/>
        </authorList>
    </citation>
    <scope>NUCLEOTIDE SEQUENCE</scope>
</reference>
<dbReference type="InterPro" id="IPR012677">
    <property type="entry name" value="Nucleotide-bd_a/b_plait_sf"/>
</dbReference>
<dbReference type="FunFam" id="1.10.8.10:FF:000018">
    <property type="entry name" value="Nuclear RNA export factor 1"/>
    <property type="match status" value="1"/>
</dbReference>
<dbReference type="GO" id="GO:0005654">
    <property type="term" value="C:nucleoplasm"/>
    <property type="evidence" value="ECO:0007669"/>
    <property type="project" value="UniProtKB-SubCell"/>
</dbReference>
<keyword evidence="4" id="KW-0433">Leucine-rich repeat</keyword>
<dbReference type="Pfam" id="PF03943">
    <property type="entry name" value="TAP_C"/>
    <property type="match status" value="1"/>
</dbReference>
<comment type="similarity">
    <text evidence="2">Belongs to the NXF family.</text>
</comment>
<dbReference type="InterPro" id="IPR009060">
    <property type="entry name" value="UBA-like_sf"/>
</dbReference>
<evidence type="ECO:0000259" key="9">
    <source>
        <dbReference type="PROSITE" id="PS50177"/>
    </source>
</evidence>
<feature type="region of interest" description="Disordered" evidence="8">
    <location>
        <begin position="1"/>
        <end position="151"/>
    </location>
</feature>
<name>A0A7R9PVX7_9ACAR</name>
<dbReference type="InterPro" id="IPR035979">
    <property type="entry name" value="RBD_domain_sf"/>
</dbReference>
<dbReference type="Gene3D" id="3.10.450.50">
    <property type="match status" value="1"/>
</dbReference>
<feature type="domain" description="NTF2" evidence="9">
    <location>
        <begin position="421"/>
        <end position="567"/>
    </location>
</feature>
<feature type="region of interest" description="Disordered" evidence="8">
    <location>
        <begin position="597"/>
        <end position="619"/>
    </location>
</feature>
<feature type="domain" description="TAP-C" evidence="10">
    <location>
        <begin position="624"/>
        <end position="678"/>
    </location>
</feature>
<dbReference type="GO" id="GO:0016973">
    <property type="term" value="P:poly(A)+ mRNA export from nucleus"/>
    <property type="evidence" value="ECO:0007669"/>
    <property type="project" value="TreeGrafter"/>
</dbReference>
<keyword evidence="7" id="KW-0539">Nucleus</keyword>
<dbReference type="InterPro" id="IPR032675">
    <property type="entry name" value="LRR_dom_sf"/>
</dbReference>
<evidence type="ECO:0000256" key="5">
    <source>
        <dbReference type="ARBA" id="ARBA00022737"/>
    </source>
</evidence>
<dbReference type="PROSITE" id="PS51450">
    <property type="entry name" value="LRR"/>
    <property type="match status" value="1"/>
</dbReference>
<dbReference type="PROSITE" id="PS50177">
    <property type="entry name" value="NTF2_DOMAIN"/>
    <property type="match status" value="1"/>
</dbReference>
<evidence type="ECO:0008006" key="13">
    <source>
        <dbReference type="Google" id="ProtNLM"/>
    </source>
</evidence>
<dbReference type="SUPFAM" id="SSF52058">
    <property type="entry name" value="L domain-like"/>
    <property type="match status" value="1"/>
</dbReference>
<dbReference type="EMBL" id="CAJPIZ010000785">
    <property type="protein sequence ID" value="CAG2102280.1"/>
    <property type="molecule type" value="Genomic_DNA"/>
</dbReference>
<feature type="compositionally biased region" description="Basic and acidic residues" evidence="8">
    <location>
        <begin position="102"/>
        <end position="112"/>
    </location>
</feature>
<keyword evidence="5" id="KW-0677">Repeat</keyword>
<accession>A0A7R9PVX7</accession>
<feature type="compositionally biased region" description="Basic and acidic residues" evidence="8">
    <location>
        <begin position="1"/>
        <end position="11"/>
    </location>
</feature>
<feature type="compositionally biased region" description="Gly residues" evidence="8">
    <location>
        <begin position="603"/>
        <end position="618"/>
    </location>
</feature>
<keyword evidence="3" id="KW-0813">Transport</keyword>
<dbReference type="Pfam" id="PF22602">
    <property type="entry name" value="NXF_NTF2"/>
    <property type="match status" value="1"/>
</dbReference>
<dbReference type="InterPro" id="IPR030217">
    <property type="entry name" value="NXF_fam"/>
</dbReference>
<dbReference type="Pfam" id="PF09162">
    <property type="entry name" value="Tap-RNA_bind"/>
    <property type="match status" value="1"/>
</dbReference>
<feature type="compositionally biased region" description="Low complexity" evidence="8">
    <location>
        <begin position="45"/>
        <end position="56"/>
    </location>
</feature>
<keyword evidence="12" id="KW-1185">Reference proteome</keyword>
<dbReference type="Gene3D" id="1.10.8.10">
    <property type="entry name" value="DNA helicase RuvA subunit, C-terminal domain"/>
    <property type="match status" value="1"/>
</dbReference>
<dbReference type="SUPFAM" id="SSF54427">
    <property type="entry name" value="NTF2-like"/>
    <property type="match status" value="1"/>
</dbReference>
<dbReference type="SUPFAM" id="SSF46934">
    <property type="entry name" value="UBA-like"/>
    <property type="match status" value="1"/>
</dbReference>
<dbReference type="InterPro" id="IPR032710">
    <property type="entry name" value="NTF2-like_dom_sf"/>
</dbReference>
<dbReference type="PANTHER" id="PTHR10662:SF22">
    <property type="entry name" value="NUCLEAR RNA EXPORT FACTOR 1"/>
    <property type="match status" value="1"/>
</dbReference>
<dbReference type="SUPFAM" id="SSF54928">
    <property type="entry name" value="RNA-binding domain, RBD"/>
    <property type="match status" value="1"/>
</dbReference>
<dbReference type="InterPro" id="IPR057125">
    <property type="entry name" value="NXF1/2/3/5-like_LRR"/>
</dbReference>
<evidence type="ECO:0000256" key="3">
    <source>
        <dbReference type="ARBA" id="ARBA00022448"/>
    </source>
</evidence>